<feature type="domain" description="Tyr recombinase" evidence="6">
    <location>
        <begin position="172"/>
        <end position="369"/>
    </location>
</feature>
<dbReference type="InterPro" id="IPR002104">
    <property type="entry name" value="Integrase_catalytic"/>
</dbReference>
<sequence length="379" mass="42097">MARGRPATPLGTHGDVTLTQLDNGKWRADTRLRLPGGKNVRVRATGASRTAAKRNLEERCQQRLQGSDSTEISTTSPLNRLLEEWLPRHEVSERTKEIYAQNIRLHITPGIGDVRLNELTTPLLQLFLEGLSPANAKTARAALGSACSLAVRWGLMAHNPVRDTRLARQKRKPVRALTDAEMDAYRARLVEWCGGNQHGPKRGEGLVEIMDVVRGTGCRIGEVLALRWQDVDLEAGTITIAGTIDEGRGRKDMPKTEKSRRTIHAAPIAVEALKRQWGKEYREFLGEPVFPTATGEYRTVRNTETRLRAARGDMKIVPHDFRRTVATRIEARYGMLAASRHLGHESTSVTEQVYLAAPAVLPDYTEALEGGRGVQKVSK</sequence>
<dbReference type="OrthoDB" id="4326943at2"/>
<evidence type="ECO:0000256" key="5">
    <source>
        <dbReference type="PROSITE-ProRule" id="PRU01248"/>
    </source>
</evidence>
<organism evidence="8 9">
    <name type="scientific">Corynebacterium mastitidis</name>
    <dbReference type="NCBI Taxonomy" id="161890"/>
    <lineage>
        <taxon>Bacteria</taxon>
        <taxon>Bacillati</taxon>
        <taxon>Actinomycetota</taxon>
        <taxon>Actinomycetes</taxon>
        <taxon>Mycobacteriales</taxon>
        <taxon>Corynebacteriaceae</taxon>
        <taxon>Corynebacterium</taxon>
    </lineage>
</organism>
<reference evidence="8 9" key="1">
    <citation type="submission" date="2017-12" db="EMBL/GenBank/DDBJ databases">
        <title>Corynebacterium mastitidis 16-1433 Genome.</title>
        <authorList>
            <person name="Gulvik C.A."/>
        </authorList>
    </citation>
    <scope>NUCLEOTIDE SEQUENCE [LARGE SCALE GENOMIC DNA]</scope>
    <source>
        <strain evidence="8 9">16-1433</strain>
    </source>
</reference>
<dbReference type="GO" id="GO:0006310">
    <property type="term" value="P:DNA recombination"/>
    <property type="evidence" value="ECO:0007669"/>
    <property type="project" value="UniProtKB-KW"/>
</dbReference>
<accession>A0A2N0X9F2</accession>
<keyword evidence="3 5" id="KW-0238">DNA-binding</keyword>
<dbReference type="InterPro" id="IPR044068">
    <property type="entry name" value="CB"/>
</dbReference>
<dbReference type="Pfam" id="PF00589">
    <property type="entry name" value="Phage_integrase"/>
    <property type="match status" value="1"/>
</dbReference>
<dbReference type="Proteomes" id="UP000233249">
    <property type="component" value="Unassembled WGS sequence"/>
</dbReference>
<comment type="similarity">
    <text evidence="1">Belongs to the 'phage' integrase family.</text>
</comment>
<dbReference type="Gene3D" id="1.10.150.130">
    <property type="match status" value="1"/>
</dbReference>
<dbReference type="PANTHER" id="PTHR30349:SF64">
    <property type="entry name" value="PROPHAGE INTEGRASE INTD-RELATED"/>
    <property type="match status" value="1"/>
</dbReference>
<evidence type="ECO:0000259" key="6">
    <source>
        <dbReference type="PROSITE" id="PS51898"/>
    </source>
</evidence>
<dbReference type="Gene3D" id="1.10.443.10">
    <property type="entry name" value="Intergrase catalytic core"/>
    <property type="match status" value="1"/>
</dbReference>
<keyword evidence="2" id="KW-0229">DNA integration</keyword>
<evidence type="ECO:0000256" key="1">
    <source>
        <dbReference type="ARBA" id="ARBA00008857"/>
    </source>
</evidence>
<feature type="domain" description="Core-binding (CB)" evidence="7">
    <location>
        <begin position="76"/>
        <end position="151"/>
    </location>
</feature>
<dbReference type="InterPro" id="IPR013762">
    <property type="entry name" value="Integrase-like_cat_sf"/>
</dbReference>
<proteinExistence type="inferred from homology"/>
<evidence type="ECO:0000256" key="4">
    <source>
        <dbReference type="ARBA" id="ARBA00023172"/>
    </source>
</evidence>
<dbReference type="GO" id="GO:0003677">
    <property type="term" value="F:DNA binding"/>
    <property type="evidence" value="ECO:0007669"/>
    <property type="project" value="UniProtKB-UniRule"/>
</dbReference>
<dbReference type="SUPFAM" id="SSF56349">
    <property type="entry name" value="DNA breaking-rejoining enzymes"/>
    <property type="match status" value="1"/>
</dbReference>
<name>A0A2N0X9F2_9CORY</name>
<evidence type="ECO:0000313" key="9">
    <source>
        <dbReference type="Proteomes" id="UP000233249"/>
    </source>
</evidence>
<evidence type="ECO:0000256" key="3">
    <source>
        <dbReference type="ARBA" id="ARBA00023125"/>
    </source>
</evidence>
<protein>
    <recommendedName>
        <fullName evidence="10">Site-specific integrase</fullName>
    </recommendedName>
</protein>
<dbReference type="AlphaFoldDB" id="A0A2N0X9F2"/>
<evidence type="ECO:0000259" key="7">
    <source>
        <dbReference type="PROSITE" id="PS51900"/>
    </source>
</evidence>
<keyword evidence="4" id="KW-0233">DNA recombination</keyword>
<dbReference type="Pfam" id="PF14659">
    <property type="entry name" value="Phage_int_SAM_3"/>
    <property type="match status" value="1"/>
</dbReference>
<dbReference type="InterPro" id="IPR050090">
    <property type="entry name" value="Tyrosine_recombinase_XerCD"/>
</dbReference>
<dbReference type="CDD" id="cd01189">
    <property type="entry name" value="INT_ICEBs1_C_like"/>
    <property type="match status" value="1"/>
</dbReference>
<comment type="caution">
    <text evidence="8">The sequence shown here is derived from an EMBL/GenBank/DDBJ whole genome shotgun (WGS) entry which is preliminary data.</text>
</comment>
<evidence type="ECO:0008006" key="10">
    <source>
        <dbReference type="Google" id="ProtNLM"/>
    </source>
</evidence>
<dbReference type="PROSITE" id="PS51898">
    <property type="entry name" value="TYR_RECOMBINASE"/>
    <property type="match status" value="1"/>
</dbReference>
<dbReference type="GO" id="GO:0015074">
    <property type="term" value="P:DNA integration"/>
    <property type="evidence" value="ECO:0007669"/>
    <property type="project" value="UniProtKB-KW"/>
</dbReference>
<dbReference type="InterPro" id="IPR004107">
    <property type="entry name" value="Integrase_SAM-like_N"/>
</dbReference>
<gene>
    <name evidence="8" type="ORF">CXB45_02350</name>
</gene>
<dbReference type="InterPro" id="IPR010998">
    <property type="entry name" value="Integrase_recombinase_N"/>
</dbReference>
<dbReference type="InterPro" id="IPR011010">
    <property type="entry name" value="DNA_brk_join_enz"/>
</dbReference>
<evidence type="ECO:0000313" key="8">
    <source>
        <dbReference type="EMBL" id="PKF69338.1"/>
    </source>
</evidence>
<dbReference type="PANTHER" id="PTHR30349">
    <property type="entry name" value="PHAGE INTEGRASE-RELATED"/>
    <property type="match status" value="1"/>
</dbReference>
<dbReference type="PROSITE" id="PS51900">
    <property type="entry name" value="CB"/>
    <property type="match status" value="1"/>
</dbReference>
<dbReference type="EMBL" id="PJAF01000004">
    <property type="protein sequence ID" value="PKF69338.1"/>
    <property type="molecule type" value="Genomic_DNA"/>
</dbReference>
<evidence type="ECO:0000256" key="2">
    <source>
        <dbReference type="ARBA" id="ARBA00022908"/>
    </source>
</evidence>